<protein>
    <submittedName>
        <fullName evidence="1">Uncharacterized protein</fullName>
    </submittedName>
</protein>
<accession>A0A0E9S1I9</accession>
<dbReference type="EMBL" id="GBXM01073505">
    <property type="protein sequence ID" value="JAH35072.1"/>
    <property type="molecule type" value="Transcribed_RNA"/>
</dbReference>
<reference evidence="1" key="2">
    <citation type="journal article" date="2015" name="Fish Shellfish Immunol.">
        <title>Early steps in the European eel (Anguilla anguilla)-Vibrio vulnificus interaction in the gills: Role of the RtxA13 toxin.</title>
        <authorList>
            <person name="Callol A."/>
            <person name="Pajuelo D."/>
            <person name="Ebbesson L."/>
            <person name="Teles M."/>
            <person name="MacKenzie S."/>
            <person name="Amaro C."/>
        </authorList>
    </citation>
    <scope>NUCLEOTIDE SEQUENCE</scope>
</reference>
<reference evidence="1" key="1">
    <citation type="submission" date="2014-11" db="EMBL/GenBank/DDBJ databases">
        <authorList>
            <person name="Amaro Gonzalez C."/>
        </authorList>
    </citation>
    <scope>NUCLEOTIDE SEQUENCE</scope>
</reference>
<name>A0A0E9S1I9_ANGAN</name>
<proteinExistence type="predicted"/>
<dbReference type="AlphaFoldDB" id="A0A0E9S1I9"/>
<organism evidence="1">
    <name type="scientific">Anguilla anguilla</name>
    <name type="common">European freshwater eel</name>
    <name type="synonym">Muraena anguilla</name>
    <dbReference type="NCBI Taxonomy" id="7936"/>
    <lineage>
        <taxon>Eukaryota</taxon>
        <taxon>Metazoa</taxon>
        <taxon>Chordata</taxon>
        <taxon>Craniata</taxon>
        <taxon>Vertebrata</taxon>
        <taxon>Euteleostomi</taxon>
        <taxon>Actinopterygii</taxon>
        <taxon>Neopterygii</taxon>
        <taxon>Teleostei</taxon>
        <taxon>Anguilliformes</taxon>
        <taxon>Anguillidae</taxon>
        <taxon>Anguilla</taxon>
    </lineage>
</organism>
<sequence length="26" mass="3092">MILSALEYSREESMNRNIKNNFTTTK</sequence>
<evidence type="ECO:0000313" key="1">
    <source>
        <dbReference type="EMBL" id="JAH35072.1"/>
    </source>
</evidence>